<gene>
    <name evidence="13" type="primary">recU</name>
    <name evidence="14" type="ORF">DD902_04190</name>
    <name evidence="15" type="ORF">DV961_11130</name>
</gene>
<dbReference type="Pfam" id="PF03838">
    <property type="entry name" value="RecU"/>
    <property type="match status" value="1"/>
</dbReference>
<feature type="site" description="Transition state stabilizer" evidence="13">
    <location>
        <position position="73"/>
    </location>
</feature>
<evidence type="ECO:0000256" key="8">
    <source>
        <dbReference type="ARBA" id="ARBA00022842"/>
    </source>
</evidence>
<dbReference type="GO" id="GO:0003676">
    <property type="term" value="F:nucleic acid binding"/>
    <property type="evidence" value="ECO:0007669"/>
    <property type="project" value="InterPro"/>
</dbReference>
<evidence type="ECO:0000313" key="14">
    <source>
        <dbReference type="EMBL" id="PWZ75867.1"/>
    </source>
</evidence>
<dbReference type="InterPro" id="IPR011335">
    <property type="entry name" value="Restrct_endonuc-II-like"/>
</dbReference>
<dbReference type="GO" id="GO:0006281">
    <property type="term" value="P:DNA repair"/>
    <property type="evidence" value="ECO:0007669"/>
    <property type="project" value="UniProtKB-UniRule"/>
</dbReference>
<keyword evidence="3 13" id="KW-0540">Nuclease</keyword>
<dbReference type="Proteomes" id="UP000246800">
    <property type="component" value="Unassembled WGS sequence"/>
</dbReference>
<reference evidence="15" key="2">
    <citation type="journal article" date="2018" name="Vet. Microbiol.">
        <title>Methicillin-resistant staphylococci amongst veterinary personnel, personnel-owned pets, patients and the hospital environment of two small animal veterinary hospitals.</title>
        <authorList>
            <person name="Worthing K.A."/>
            <person name="Brown J."/>
            <person name="Gerber L."/>
            <person name="Abraham S."/>
            <person name="Trott D."/>
            <person name="Norris J.M."/>
        </authorList>
    </citation>
    <scope>NUCLEOTIDE SEQUENCE</scope>
    <source>
        <strain evidence="15">ST496-2</strain>
    </source>
</reference>
<proteinExistence type="inferred from homology"/>
<comment type="similarity">
    <text evidence="11 13">Belongs to the RecU family.</text>
</comment>
<evidence type="ECO:0000256" key="13">
    <source>
        <dbReference type="HAMAP-Rule" id="MF_00130"/>
    </source>
</evidence>
<keyword evidence="10 13" id="KW-0234">DNA repair</keyword>
<protein>
    <recommendedName>
        <fullName evidence="12 13">Holliday junction resolvase RecU</fullName>
        <ecNumber evidence="13">3.1.21.10</ecNumber>
    </recommendedName>
    <alternativeName>
        <fullName evidence="13">Recombination protein U homolog</fullName>
    </alternativeName>
</protein>
<sequence length="165" mass="19495">MTFKTTYKNRGKFLEDAINATNRQYLERDLALIQKIPTPTIVNTRTGKGRYSEKSTVDFIGVSRGKHVAFDAKEVSTKIFPFSRLKPHQYNYLLNVHKQRGEAFILILFKQVNELYKLDIFTYAKLKRDLDRKSIPYEWFKSNLKPIKSKNGIYYDYLNVAHKYI</sequence>
<dbReference type="EC" id="3.1.21.10" evidence="13"/>
<organism evidence="14 16">
    <name type="scientific">Staphylococcus pseudintermedius</name>
    <dbReference type="NCBI Taxonomy" id="283734"/>
    <lineage>
        <taxon>Bacteria</taxon>
        <taxon>Bacillati</taxon>
        <taxon>Bacillota</taxon>
        <taxon>Bacilli</taxon>
        <taxon>Bacillales</taxon>
        <taxon>Staphylococcaceae</taxon>
        <taxon>Staphylococcus</taxon>
        <taxon>Staphylococcus intermedius group</taxon>
    </lineage>
</organism>
<dbReference type="InterPro" id="IPR011856">
    <property type="entry name" value="tRNA_endonuc-like_dom_sf"/>
</dbReference>
<dbReference type="GO" id="GO:0005737">
    <property type="term" value="C:cytoplasm"/>
    <property type="evidence" value="ECO:0007669"/>
    <property type="project" value="UniProtKB-SubCell"/>
</dbReference>
<dbReference type="EMBL" id="QEIT01000021">
    <property type="protein sequence ID" value="PWZ75867.1"/>
    <property type="molecule type" value="Genomic_DNA"/>
</dbReference>
<comment type="catalytic activity">
    <reaction evidence="13">
        <text>Endonucleolytic cleavage at a junction such as a reciprocal single-stranded crossover between two homologous DNA duplexes (Holliday junction).</text>
        <dbReference type="EC" id="3.1.21.10"/>
    </reaction>
</comment>
<dbReference type="CDD" id="cd22354">
    <property type="entry name" value="RecU-like"/>
    <property type="match status" value="1"/>
</dbReference>
<comment type="cofactor">
    <cofactor evidence="13">
        <name>Mg(2+)</name>
        <dbReference type="ChEBI" id="CHEBI:18420"/>
    </cofactor>
    <text evidence="13">Binds 1 Mg(2+) ion per subunit.</text>
</comment>
<evidence type="ECO:0000256" key="1">
    <source>
        <dbReference type="ARBA" id="ARBA00004496"/>
    </source>
</evidence>
<evidence type="ECO:0000256" key="10">
    <source>
        <dbReference type="ARBA" id="ARBA00023204"/>
    </source>
</evidence>
<feature type="binding site" evidence="13">
    <location>
        <position position="71"/>
    </location>
    <ligand>
        <name>Mg(2+)</name>
        <dbReference type="ChEBI" id="CHEBI:18420"/>
    </ligand>
</feature>
<keyword evidence="5 13" id="KW-0255">Endonuclease</keyword>
<evidence type="ECO:0000256" key="4">
    <source>
        <dbReference type="ARBA" id="ARBA00022723"/>
    </source>
</evidence>
<dbReference type="GO" id="GO:0007059">
    <property type="term" value="P:chromosome segregation"/>
    <property type="evidence" value="ECO:0007669"/>
    <property type="project" value="UniProtKB-UniRule"/>
</dbReference>
<feature type="binding site" evidence="13">
    <location>
        <position position="58"/>
    </location>
    <ligand>
        <name>Mg(2+)</name>
        <dbReference type="ChEBI" id="CHEBI:18420"/>
    </ligand>
</feature>
<feature type="binding site" evidence="13">
    <location>
        <position position="56"/>
    </location>
    <ligand>
        <name>Mg(2+)</name>
        <dbReference type="ChEBI" id="CHEBI:18420"/>
    </ligand>
</feature>
<comment type="caution">
    <text evidence="14">The sequence shown here is derived from an EMBL/GenBank/DDBJ whole genome shotgun (WGS) entry which is preliminary data.</text>
</comment>
<reference evidence="14 16" key="1">
    <citation type="journal article" date="2018" name="Vet. Microbiol.">
        <title>Clonal diversity and geographic distribution of methicillin-resistant Staphylococcus pseudintermedius from Australian animals: Discovery of novel sequence types.</title>
        <authorList>
            <person name="Worthing K.A."/>
            <person name="Abraham S."/>
            <person name="Coombs G.W."/>
            <person name="Pang S."/>
            <person name="Saputra S."/>
            <person name="Jordan D."/>
            <person name="Trott D.J."/>
            <person name="Norris J.M."/>
        </authorList>
    </citation>
    <scope>NUCLEOTIDE SEQUENCE [LARGE SCALE GENOMIC DNA]</scope>
    <source>
        <strain evidence="14 16">ST525 1</strain>
    </source>
</reference>
<keyword evidence="4 13" id="KW-0479">Metal-binding</keyword>
<evidence type="ECO:0000256" key="6">
    <source>
        <dbReference type="ARBA" id="ARBA00022763"/>
    </source>
</evidence>
<evidence type="ECO:0000256" key="5">
    <source>
        <dbReference type="ARBA" id="ARBA00022759"/>
    </source>
</evidence>
<evidence type="ECO:0000313" key="16">
    <source>
        <dbReference type="Proteomes" id="UP000246800"/>
    </source>
</evidence>
<comment type="function">
    <text evidence="13">Endonuclease that resolves Holliday junction intermediates in genetic recombination. Cleaves mobile four-strand junctions by introducing symmetrical nicks in paired strands. Promotes annealing of linear ssDNA with homologous dsDNA. Required for DNA repair, homologous recombination and chromosome segregation.</text>
</comment>
<dbReference type="InterPro" id="IPR004612">
    <property type="entry name" value="Resolv_RecU"/>
</dbReference>
<evidence type="ECO:0000256" key="11">
    <source>
        <dbReference type="ARBA" id="ARBA00023447"/>
    </source>
</evidence>
<keyword evidence="6 13" id="KW-0227">DNA damage</keyword>
<evidence type="ECO:0000256" key="3">
    <source>
        <dbReference type="ARBA" id="ARBA00022722"/>
    </source>
</evidence>
<evidence type="ECO:0000313" key="15">
    <source>
        <dbReference type="EMBL" id="REA80494.1"/>
    </source>
</evidence>
<evidence type="ECO:0000256" key="9">
    <source>
        <dbReference type="ARBA" id="ARBA00023172"/>
    </source>
</evidence>
<keyword evidence="7 13" id="KW-0378">Hydrolase</keyword>
<dbReference type="Gene3D" id="3.40.1350.10">
    <property type="match status" value="1"/>
</dbReference>
<dbReference type="GO" id="GO:0000287">
    <property type="term" value="F:magnesium ion binding"/>
    <property type="evidence" value="ECO:0007669"/>
    <property type="project" value="UniProtKB-UniRule"/>
</dbReference>
<reference evidence="17" key="3">
    <citation type="journal article" date="2018" name="Vet. Microbiol.">
        <title>Molecular epidemiology of methicillin-resistant staphylococci amongst veterinary personnel, personnel-owned pets, patients and the hospital environment of two companion animal veterinary hospitals.</title>
        <authorList>
            <person name="Worthing K.A."/>
            <person name="Brown J."/>
            <person name="Gerber L."/>
            <person name="Abraham S."/>
            <person name="Trott D."/>
            <person name="Norris J.M."/>
        </authorList>
    </citation>
    <scope>NUCLEOTIDE SEQUENCE [LARGE SCALE GENOMIC DNA]</scope>
    <source>
        <strain evidence="17">ST496-2</strain>
    </source>
</reference>
<dbReference type="EMBL" id="QQPC01000079">
    <property type="protein sequence ID" value="REA80494.1"/>
    <property type="molecule type" value="Genomic_DNA"/>
</dbReference>
<evidence type="ECO:0000256" key="2">
    <source>
        <dbReference type="ARBA" id="ARBA00022490"/>
    </source>
</evidence>
<evidence type="ECO:0000256" key="12">
    <source>
        <dbReference type="ARBA" id="ARBA00029523"/>
    </source>
</evidence>
<name>A0A317YRZ1_STAPS</name>
<keyword evidence="9 13" id="KW-0233">DNA recombination</keyword>
<comment type="subcellular location">
    <subcellularLocation>
        <location evidence="1 13">Cytoplasm</location>
    </subcellularLocation>
</comment>
<evidence type="ECO:0000256" key="7">
    <source>
        <dbReference type="ARBA" id="ARBA00022801"/>
    </source>
</evidence>
<keyword evidence="8 13" id="KW-0460">Magnesium</keyword>
<dbReference type="GO" id="GO:0008821">
    <property type="term" value="F:crossover junction DNA endonuclease activity"/>
    <property type="evidence" value="ECO:0007669"/>
    <property type="project" value="UniProtKB-EC"/>
</dbReference>
<accession>A0A317YRZ1</accession>
<dbReference type="SUPFAM" id="SSF52980">
    <property type="entry name" value="Restriction endonuclease-like"/>
    <property type="match status" value="1"/>
</dbReference>
<dbReference type="HAMAP" id="MF_00130">
    <property type="entry name" value="RecU"/>
    <property type="match status" value="1"/>
</dbReference>
<dbReference type="RefSeq" id="WP_110168645.1">
    <property type="nucleotide sequence ID" value="NZ_BAAFHQ010000006.1"/>
</dbReference>
<dbReference type="Proteomes" id="UP000256409">
    <property type="component" value="Unassembled WGS sequence"/>
</dbReference>
<feature type="binding site" evidence="13">
    <location>
        <position position="89"/>
    </location>
    <ligand>
        <name>Mg(2+)</name>
        <dbReference type="ChEBI" id="CHEBI:18420"/>
    </ligand>
</feature>
<dbReference type="OrthoDB" id="9783592at2"/>
<dbReference type="GO" id="GO:0006310">
    <property type="term" value="P:DNA recombination"/>
    <property type="evidence" value="ECO:0007669"/>
    <property type="project" value="UniProtKB-UniRule"/>
</dbReference>
<keyword evidence="2 13" id="KW-0963">Cytoplasm</keyword>
<dbReference type="AlphaFoldDB" id="A0A317YRZ1"/>
<evidence type="ECO:0000313" key="17">
    <source>
        <dbReference type="Proteomes" id="UP000256409"/>
    </source>
</evidence>